<protein>
    <submittedName>
        <fullName evidence="1">Uncharacterized protein</fullName>
    </submittedName>
</protein>
<dbReference type="EMBL" id="SDEE01000123">
    <property type="protein sequence ID" value="RXW21033.1"/>
    <property type="molecule type" value="Genomic_DNA"/>
</dbReference>
<keyword evidence="2" id="KW-1185">Reference proteome</keyword>
<name>A0A4Q2DM05_9AGAR</name>
<proteinExistence type="predicted"/>
<accession>A0A4Q2DM05</accession>
<comment type="caution">
    <text evidence="1">The sequence shown here is derived from an EMBL/GenBank/DDBJ whole genome shotgun (WGS) entry which is preliminary data.</text>
</comment>
<organism evidence="1 2">
    <name type="scientific">Candolleomyces aberdarensis</name>
    <dbReference type="NCBI Taxonomy" id="2316362"/>
    <lineage>
        <taxon>Eukaryota</taxon>
        <taxon>Fungi</taxon>
        <taxon>Dikarya</taxon>
        <taxon>Basidiomycota</taxon>
        <taxon>Agaricomycotina</taxon>
        <taxon>Agaricomycetes</taxon>
        <taxon>Agaricomycetidae</taxon>
        <taxon>Agaricales</taxon>
        <taxon>Agaricineae</taxon>
        <taxon>Psathyrellaceae</taxon>
        <taxon>Candolleomyces</taxon>
    </lineage>
</organism>
<sequence>MLSSPTPAPVLNVSAMPRIGDPSFGVWAENLYTLEATDQQLLNHPNPAGLSVIGLSQPEKDFAATMSYFISQASGQNRVEAFLSNCYGYLFATWPFTARSTHHFPWYALEKKNAFRYELIHCSRTLPIYDPPYDWEVVLSLPYPSFQQLSEELKAHSGVLEDPSIGSGVDSETNDGAVSEASSDITLVNPLPLPRSSIMARGIQLPRTLSIRPIYSVDDFVVSDSSGNEDD</sequence>
<dbReference type="Proteomes" id="UP000290288">
    <property type="component" value="Unassembled WGS sequence"/>
</dbReference>
<evidence type="ECO:0000313" key="1">
    <source>
        <dbReference type="EMBL" id="RXW21033.1"/>
    </source>
</evidence>
<reference evidence="1 2" key="1">
    <citation type="submission" date="2019-01" db="EMBL/GenBank/DDBJ databases">
        <title>Draft genome sequence of Psathyrella aberdarensis IHI B618.</title>
        <authorList>
            <person name="Buettner E."/>
            <person name="Kellner H."/>
        </authorList>
    </citation>
    <scope>NUCLEOTIDE SEQUENCE [LARGE SCALE GENOMIC DNA]</scope>
    <source>
        <strain evidence="1 2">IHI B618</strain>
    </source>
</reference>
<dbReference type="AlphaFoldDB" id="A0A4Q2DM05"/>
<gene>
    <name evidence="1" type="ORF">EST38_g4820</name>
</gene>
<evidence type="ECO:0000313" key="2">
    <source>
        <dbReference type="Proteomes" id="UP000290288"/>
    </source>
</evidence>